<dbReference type="Proteomes" id="UP000700596">
    <property type="component" value="Unassembled WGS sequence"/>
</dbReference>
<dbReference type="EMBL" id="JAGMWT010000026">
    <property type="protein sequence ID" value="KAH7110875.1"/>
    <property type="molecule type" value="Genomic_DNA"/>
</dbReference>
<dbReference type="Gene3D" id="2.60.120.10">
    <property type="entry name" value="Jelly Rolls"/>
    <property type="match status" value="1"/>
</dbReference>
<dbReference type="InterPro" id="IPR011051">
    <property type="entry name" value="RmlC_Cupin_sf"/>
</dbReference>
<dbReference type="InterPro" id="IPR014710">
    <property type="entry name" value="RmlC-like_jellyroll"/>
</dbReference>
<feature type="chain" id="PRO_5040351104" evidence="1">
    <location>
        <begin position="20"/>
        <end position="259"/>
    </location>
</feature>
<dbReference type="Pfam" id="PF00190">
    <property type="entry name" value="Cupin_1"/>
    <property type="match status" value="1"/>
</dbReference>
<name>A0A9P9D1A0_9PLEO</name>
<proteinExistence type="predicted"/>
<organism evidence="3 4">
    <name type="scientific">Dendryphion nanum</name>
    <dbReference type="NCBI Taxonomy" id="256645"/>
    <lineage>
        <taxon>Eukaryota</taxon>
        <taxon>Fungi</taxon>
        <taxon>Dikarya</taxon>
        <taxon>Ascomycota</taxon>
        <taxon>Pezizomycotina</taxon>
        <taxon>Dothideomycetes</taxon>
        <taxon>Pleosporomycetidae</taxon>
        <taxon>Pleosporales</taxon>
        <taxon>Torulaceae</taxon>
        <taxon>Dendryphion</taxon>
    </lineage>
</organism>
<evidence type="ECO:0000259" key="2">
    <source>
        <dbReference type="SMART" id="SM00835"/>
    </source>
</evidence>
<dbReference type="PANTHER" id="PTHR31238">
    <property type="entry name" value="GERMIN-LIKE PROTEIN SUBFAMILY 3 MEMBER 3"/>
    <property type="match status" value="1"/>
</dbReference>
<evidence type="ECO:0000256" key="1">
    <source>
        <dbReference type="SAM" id="SignalP"/>
    </source>
</evidence>
<gene>
    <name evidence="3" type="ORF">B0J11DRAFT_599167</name>
</gene>
<accession>A0A9P9D1A0</accession>
<sequence>MPSFLHTFVATLAIGAVNALPQPQVASTLSSSPPSPTPIDNTALIASLKTDPTIISRYRRLLTTNGGQQLLPEAELAKATVFDLEESMYPIPGAQGGKTFTTSPENLPILLDTSLSVSLTTIGPCGILLPHVHPRAHEFFTVIDGTVSFGYTLEIGLLKSPTAPNPEIRGTLKKYAGTLFPHGSVHYQINTSEKCERATVLIALSSDDPGTTTVLQSPKALVNGTASMADPFGFEAVRGLVTPEVAAIVDKCLTRCGRA</sequence>
<feature type="signal peptide" evidence="1">
    <location>
        <begin position="1"/>
        <end position="19"/>
    </location>
</feature>
<comment type="caution">
    <text evidence="3">The sequence shown here is derived from an EMBL/GenBank/DDBJ whole genome shotgun (WGS) entry which is preliminary data.</text>
</comment>
<evidence type="ECO:0000313" key="3">
    <source>
        <dbReference type="EMBL" id="KAH7110875.1"/>
    </source>
</evidence>
<dbReference type="SUPFAM" id="SSF51182">
    <property type="entry name" value="RmlC-like cupins"/>
    <property type="match status" value="1"/>
</dbReference>
<dbReference type="SMART" id="SM00835">
    <property type="entry name" value="Cupin_1"/>
    <property type="match status" value="1"/>
</dbReference>
<dbReference type="AlphaFoldDB" id="A0A9P9D1A0"/>
<dbReference type="OrthoDB" id="1921208at2759"/>
<reference evidence="3" key="1">
    <citation type="journal article" date="2021" name="Nat. Commun.">
        <title>Genetic determinants of endophytism in the Arabidopsis root mycobiome.</title>
        <authorList>
            <person name="Mesny F."/>
            <person name="Miyauchi S."/>
            <person name="Thiergart T."/>
            <person name="Pickel B."/>
            <person name="Atanasova L."/>
            <person name="Karlsson M."/>
            <person name="Huettel B."/>
            <person name="Barry K.W."/>
            <person name="Haridas S."/>
            <person name="Chen C."/>
            <person name="Bauer D."/>
            <person name="Andreopoulos W."/>
            <person name="Pangilinan J."/>
            <person name="LaButti K."/>
            <person name="Riley R."/>
            <person name="Lipzen A."/>
            <person name="Clum A."/>
            <person name="Drula E."/>
            <person name="Henrissat B."/>
            <person name="Kohler A."/>
            <person name="Grigoriev I.V."/>
            <person name="Martin F.M."/>
            <person name="Hacquard S."/>
        </authorList>
    </citation>
    <scope>NUCLEOTIDE SEQUENCE</scope>
    <source>
        <strain evidence="3">MPI-CAGE-CH-0243</strain>
    </source>
</reference>
<evidence type="ECO:0000313" key="4">
    <source>
        <dbReference type="Proteomes" id="UP000700596"/>
    </source>
</evidence>
<keyword evidence="4" id="KW-1185">Reference proteome</keyword>
<keyword evidence="1" id="KW-0732">Signal</keyword>
<protein>
    <submittedName>
        <fullName evidence="3">RmlC-like cupin domain-containing protein</fullName>
    </submittedName>
</protein>
<feature type="domain" description="Cupin type-1" evidence="2">
    <location>
        <begin position="89"/>
        <end position="227"/>
    </location>
</feature>
<dbReference type="InterPro" id="IPR006045">
    <property type="entry name" value="Cupin_1"/>
</dbReference>